<evidence type="ECO:0000259" key="8">
    <source>
        <dbReference type="Pfam" id="PF13873"/>
    </source>
</evidence>
<comment type="function">
    <text evidence="6">Involved in transvection phenomena (= synapsis-dependent gene expression), where the synaptic pairing of chromosomes carrying genes with which zeste interacts influences the expression of these genes. Zeste binds to DNA and stimulates transcription from a nearby promoter.</text>
</comment>
<evidence type="ECO:0000313" key="9">
    <source>
        <dbReference type="EnsemblMetazoa" id="GAUT022467-PA"/>
    </source>
</evidence>
<evidence type="ECO:0000256" key="6">
    <source>
        <dbReference type="ARBA" id="ARBA00025466"/>
    </source>
</evidence>
<evidence type="ECO:0000256" key="1">
    <source>
        <dbReference type="ARBA" id="ARBA00011764"/>
    </source>
</evidence>
<keyword evidence="3" id="KW-0805">Transcription regulation</keyword>
<dbReference type="Proteomes" id="UP000078200">
    <property type="component" value="Unassembled WGS sequence"/>
</dbReference>
<reference evidence="9" key="1">
    <citation type="submission" date="2020-05" db="UniProtKB">
        <authorList>
            <consortium name="EnsemblMetazoa"/>
        </authorList>
    </citation>
    <scope>IDENTIFICATION</scope>
    <source>
        <strain evidence="9">TTRI</strain>
    </source>
</reference>
<keyword evidence="4" id="KW-0238">DNA-binding</keyword>
<feature type="domain" description="Myb/SANT-like DNA-binding" evidence="8">
    <location>
        <begin position="13"/>
        <end position="82"/>
    </location>
</feature>
<evidence type="ECO:0000256" key="3">
    <source>
        <dbReference type="ARBA" id="ARBA00023015"/>
    </source>
</evidence>
<protein>
    <recommendedName>
        <fullName evidence="2">Regulatory protein zeste</fullName>
    </recommendedName>
</protein>
<evidence type="ECO:0000256" key="7">
    <source>
        <dbReference type="SAM" id="Coils"/>
    </source>
</evidence>
<keyword evidence="10" id="KW-1185">Reference proteome</keyword>
<accession>A0A1A9V159</accession>
<dbReference type="GO" id="GO:0003677">
    <property type="term" value="F:DNA binding"/>
    <property type="evidence" value="ECO:0007669"/>
    <property type="project" value="UniProtKB-KW"/>
</dbReference>
<keyword evidence="7" id="KW-0175">Coiled coil</keyword>
<dbReference type="Pfam" id="PF13873">
    <property type="entry name" value="Myb_DNA-bind_5"/>
    <property type="match status" value="1"/>
</dbReference>
<proteinExistence type="predicted"/>
<organism evidence="9 10">
    <name type="scientific">Glossina austeni</name>
    <name type="common">Savannah tsetse fly</name>
    <dbReference type="NCBI Taxonomy" id="7395"/>
    <lineage>
        <taxon>Eukaryota</taxon>
        <taxon>Metazoa</taxon>
        <taxon>Ecdysozoa</taxon>
        <taxon>Arthropoda</taxon>
        <taxon>Hexapoda</taxon>
        <taxon>Insecta</taxon>
        <taxon>Pterygota</taxon>
        <taxon>Neoptera</taxon>
        <taxon>Endopterygota</taxon>
        <taxon>Diptera</taxon>
        <taxon>Brachycera</taxon>
        <taxon>Muscomorpha</taxon>
        <taxon>Hippoboscoidea</taxon>
        <taxon>Glossinidae</taxon>
        <taxon>Glossina</taxon>
    </lineage>
</organism>
<evidence type="ECO:0000256" key="2">
    <source>
        <dbReference type="ARBA" id="ARBA00016807"/>
    </source>
</evidence>
<dbReference type="VEuPathDB" id="VectorBase:GAUT022467"/>
<dbReference type="InterPro" id="IPR028002">
    <property type="entry name" value="Myb_DNA-bind_5"/>
</dbReference>
<sequence>MNNRKALSKKNIKKTTNAQFDVLVREMAKRPDAARGYAFGHKRDKVDADWREIVDLLNDLGPPVRNLSEWKKVWSDLRKRLQNRLNGERTGRTKKKLLDSHEFEFVKDTLTSQSLYSLAVAAANEYNEDDCFKHATKQEHHSTTDSQPFETHSHLEEMEFQPATDTDYEKVFLYPETEDPKLEEKEEKQMKATNLENSLLAVENHMKEQSKLFEQLTQINTSIANAIERQVTAMEKQNEVLERQAKSMESQTTVLTALMELWRDKLKNKETATSKTMPWDA</sequence>
<evidence type="ECO:0000313" key="10">
    <source>
        <dbReference type="Proteomes" id="UP000078200"/>
    </source>
</evidence>
<keyword evidence="5" id="KW-0804">Transcription</keyword>
<comment type="subunit">
    <text evidence="1">Self-associates forming complexes of several hundred monomers.</text>
</comment>
<dbReference type="AlphaFoldDB" id="A0A1A9V159"/>
<dbReference type="EnsemblMetazoa" id="GAUT022467-RA">
    <property type="protein sequence ID" value="GAUT022467-PA"/>
    <property type="gene ID" value="GAUT022467"/>
</dbReference>
<feature type="coiled-coil region" evidence="7">
    <location>
        <begin position="224"/>
        <end position="251"/>
    </location>
</feature>
<name>A0A1A9V159_GLOAU</name>
<evidence type="ECO:0000256" key="4">
    <source>
        <dbReference type="ARBA" id="ARBA00023125"/>
    </source>
</evidence>
<evidence type="ECO:0000256" key="5">
    <source>
        <dbReference type="ARBA" id="ARBA00023163"/>
    </source>
</evidence>